<evidence type="ECO:0000256" key="2">
    <source>
        <dbReference type="SAM" id="Phobius"/>
    </source>
</evidence>
<feature type="transmembrane region" description="Helical" evidence="2">
    <location>
        <begin position="173"/>
        <end position="199"/>
    </location>
</feature>
<sequence>MDGNPSLLRLLALEANDPSIQYNNYWNDTLTQGVPTKSTYSPNANATLSFNGIMVVVFGWVGPAGPPNPSVNCYVDGNMTSTRGASTLPGIDQYQDWTQAAVCFQDGLADGNHTLELIVTEATKEYPFMLDMVMFRISTQQYQNLASDRATTNSSSGADPASTSSTSSKSHSVLPAVIGGIIGVALCLLLTTFGVFMVLRRRRHAYSQLHEHGMFMYKR</sequence>
<dbReference type="OrthoDB" id="3265734at2759"/>
<evidence type="ECO:0000313" key="3">
    <source>
        <dbReference type="EMBL" id="CDO72286.1"/>
    </source>
</evidence>
<dbReference type="OMA" id="VMFRIST"/>
<feature type="compositionally biased region" description="Low complexity" evidence="1">
    <location>
        <begin position="154"/>
        <end position="170"/>
    </location>
</feature>
<dbReference type="STRING" id="5643.A0A060SDM8"/>
<keyword evidence="2" id="KW-0812">Transmembrane</keyword>
<dbReference type="Gene3D" id="2.60.120.260">
    <property type="entry name" value="Galactose-binding domain-like"/>
    <property type="match status" value="1"/>
</dbReference>
<dbReference type="AlphaFoldDB" id="A0A060SDM8"/>
<protein>
    <submittedName>
        <fullName evidence="3">Uncharacterized protein</fullName>
    </submittedName>
</protein>
<proteinExistence type="predicted"/>
<accession>A0A060SDM8</accession>
<dbReference type="Proteomes" id="UP000029665">
    <property type="component" value="Unassembled WGS sequence"/>
</dbReference>
<gene>
    <name evidence="3" type="ORF">BN946_scf184970.g138</name>
</gene>
<evidence type="ECO:0000313" key="4">
    <source>
        <dbReference type="Proteomes" id="UP000029665"/>
    </source>
</evidence>
<keyword evidence="2" id="KW-0472">Membrane</keyword>
<dbReference type="EMBL" id="CCBP010000111">
    <property type="protein sequence ID" value="CDO72286.1"/>
    <property type="molecule type" value="Genomic_DNA"/>
</dbReference>
<dbReference type="CDD" id="cd12087">
    <property type="entry name" value="TM_EGFR-like"/>
    <property type="match status" value="1"/>
</dbReference>
<organism evidence="3 4">
    <name type="scientific">Pycnoporus cinnabarinus</name>
    <name type="common">Cinnabar-red polypore</name>
    <name type="synonym">Trametes cinnabarina</name>
    <dbReference type="NCBI Taxonomy" id="5643"/>
    <lineage>
        <taxon>Eukaryota</taxon>
        <taxon>Fungi</taxon>
        <taxon>Dikarya</taxon>
        <taxon>Basidiomycota</taxon>
        <taxon>Agaricomycotina</taxon>
        <taxon>Agaricomycetes</taxon>
        <taxon>Polyporales</taxon>
        <taxon>Polyporaceae</taxon>
        <taxon>Trametes</taxon>
    </lineage>
</organism>
<feature type="region of interest" description="Disordered" evidence="1">
    <location>
        <begin position="146"/>
        <end position="170"/>
    </location>
</feature>
<evidence type="ECO:0000256" key="1">
    <source>
        <dbReference type="SAM" id="MobiDB-lite"/>
    </source>
</evidence>
<keyword evidence="2" id="KW-1133">Transmembrane helix</keyword>
<comment type="caution">
    <text evidence="3">The sequence shown here is derived from an EMBL/GenBank/DDBJ whole genome shotgun (WGS) entry which is preliminary data.</text>
</comment>
<dbReference type="HOGENOM" id="CLU_1262110_0_0_1"/>
<keyword evidence="4" id="KW-1185">Reference proteome</keyword>
<name>A0A060SDM8_PYCCI</name>
<reference evidence="3" key="1">
    <citation type="submission" date="2014-01" db="EMBL/GenBank/DDBJ databases">
        <title>The genome of the white-rot fungus Pycnoporus cinnabarinus: a basidiomycete model with a versatile arsenal for lignocellulosic biomass breakdown.</title>
        <authorList>
            <person name="Levasseur A."/>
            <person name="Lomascolo A."/>
            <person name="Ruiz-Duenas F.J."/>
            <person name="Uzan E."/>
            <person name="Piumi F."/>
            <person name="Kues U."/>
            <person name="Ram A.F.J."/>
            <person name="Murat C."/>
            <person name="Haon M."/>
            <person name="Benoit I."/>
            <person name="Arfi Y."/>
            <person name="Chevret D."/>
            <person name="Drula E."/>
            <person name="Kwon M.J."/>
            <person name="Gouret P."/>
            <person name="Lesage-Meessen L."/>
            <person name="Lombard V."/>
            <person name="Mariette J."/>
            <person name="Noirot C."/>
            <person name="Park J."/>
            <person name="Patyshakuliyeva A."/>
            <person name="Wieneger R.A.B."/>
            <person name="Wosten H.A.B."/>
            <person name="Martin F."/>
            <person name="Coutinho P.M."/>
            <person name="de Vries R."/>
            <person name="Martinez A.T."/>
            <person name="Klopp C."/>
            <person name="Pontarotti P."/>
            <person name="Henrissat B."/>
            <person name="Record E."/>
        </authorList>
    </citation>
    <scope>NUCLEOTIDE SEQUENCE [LARGE SCALE GENOMIC DNA]</scope>
    <source>
        <strain evidence="3">BRFM137</strain>
    </source>
</reference>